<gene>
    <name evidence="1" type="ORF">GCM10007935_15570</name>
</gene>
<proteinExistence type="predicted"/>
<accession>A0ABQ6C1C3</accession>
<name>A0ABQ6C1C3_9BURK</name>
<dbReference type="NCBIfam" id="TIGR04267">
    <property type="entry name" value="mod_HExxH"/>
    <property type="match status" value="1"/>
</dbReference>
<evidence type="ECO:0000313" key="1">
    <source>
        <dbReference type="EMBL" id="GLS14126.1"/>
    </source>
</evidence>
<evidence type="ECO:0000313" key="2">
    <source>
        <dbReference type="Proteomes" id="UP001156903"/>
    </source>
</evidence>
<comment type="caution">
    <text evidence="1">The sequence shown here is derived from an EMBL/GenBank/DDBJ whole genome shotgun (WGS) entry which is preliminary data.</text>
</comment>
<dbReference type="Proteomes" id="UP001156903">
    <property type="component" value="Unassembled WGS sequence"/>
</dbReference>
<protein>
    <recommendedName>
        <fullName evidence="3">HEXXH motif domain-containing protein</fullName>
    </recommendedName>
</protein>
<dbReference type="EMBL" id="BSPB01000009">
    <property type="protein sequence ID" value="GLS14126.1"/>
    <property type="molecule type" value="Genomic_DNA"/>
</dbReference>
<evidence type="ECO:0008006" key="3">
    <source>
        <dbReference type="Google" id="ProtNLM"/>
    </source>
</evidence>
<reference evidence="2" key="1">
    <citation type="journal article" date="2019" name="Int. J. Syst. Evol. Microbiol.">
        <title>The Global Catalogue of Microorganisms (GCM) 10K type strain sequencing project: providing services to taxonomists for standard genome sequencing and annotation.</title>
        <authorList>
            <consortium name="The Broad Institute Genomics Platform"/>
            <consortium name="The Broad Institute Genome Sequencing Center for Infectious Disease"/>
            <person name="Wu L."/>
            <person name="Ma J."/>
        </authorList>
    </citation>
    <scope>NUCLEOTIDE SEQUENCE [LARGE SCALE GENOMIC DNA]</scope>
    <source>
        <strain evidence="2">NBRC 109341</strain>
    </source>
</reference>
<sequence length="318" mass="34210">MGFVPSAARGQQLNRGMQADLLGSLLHLAEAGPAGLQEALYPTMERLSAGQSLGPEAFGLYFQLAEHLLLDEPEPALAVAHRLAACPARPDPGGAWCVRGRGSLEARTLDAILDARLGEEADAFHPLGEADVQAFEVLLRAGRELLAEGLPALHGELTAIVSDVLLAQAPPGARYEFDGASHYQFWGLLLLNPRHHRDRLAVAEVLAHESGHSVLFGMCREQALIENADDELYPSPLREDPRPMDGIVHATYVSARMAWAMEGLAGSGCLNDAEHKAALLAAADDRRRFQAGFATVCEHAQLTPLGREVMEDARGWVG</sequence>
<keyword evidence="2" id="KW-1185">Reference proteome</keyword>
<organism evidence="1 2">
    <name type="scientific">Hydrogenophaga electricum</name>
    <dbReference type="NCBI Taxonomy" id="1230953"/>
    <lineage>
        <taxon>Bacteria</taxon>
        <taxon>Pseudomonadati</taxon>
        <taxon>Pseudomonadota</taxon>
        <taxon>Betaproteobacteria</taxon>
        <taxon>Burkholderiales</taxon>
        <taxon>Comamonadaceae</taxon>
        <taxon>Hydrogenophaga</taxon>
    </lineage>
</organism>
<dbReference type="InterPro" id="IPR026337">
    <property type="entry name" value="AKG_HExxH"/>
</dbReference>